<keyword evidence="2" id="KW-0645">Protease</keyword>
<dbReference type="EMBL" id="RJKX01000013">
    <property type="protein sequence ID" value="ROQ00188.1"/>
    <property type="molecule type" value="Genomic_DNA"/>
</dbReference>
<reference evidence="2 3" key="1">
    <citation type="submission" date="2018-11" db="EMBL/GenBank/DDBJ databases">
        <title>Genomic Encyclopedia of Type Strains, Phase IV (KMG-IV): sequencing the most valuable type-strain genomes for metagenomic binning, comparative biology and taxonomic classification.</title>
        <authorList>
            <person name="Goeker M."/>
        </authorList>
    </citation>
    <scope>NUCLEOTIDE SEQUENCE [LARGE SCALE GENOMIC DNA]</scope>
    <source>
        <strain evidence="2 3">DSM 5900</strain>
    </source>
</reference>
<organism evidence="2 3">
    <name type="scientific">Stella humosa</name>
    <dbReference type="NCBI Taxonomy" id="94"/>
    <lineage>
        <taxon>Bacteria</taxon>
        <taxon>Pseudomonadati</taxon>
        <taxon>Pseudomonadota</taxon>
        <taxon>Alphaproteobacteria</taxon>
        <taxon>Rhodospirillales</taxon>
        <taxon>Stellaceae</taxon>
        <taxon>Stella</taxon>
    </lineage>
</organism>
<accession>A0A3N1M938</accession>
<name>A0A3N1M938_9PROT</name>
<keyword evidence="2" id="KW-0378">Hydrolase</keyword>
<protein>
    <submittedName>
        <fullName evidence="2">Putative serine protease XkdF</fullName>
    </submittedName>
</protein>
<evidence type="ECO:0000259" key="1">
    <source>
        <dbReference type="Pfam" id="PF14550"/>
    </source>
</evidence>
<dbReference type="GO" id="GO:0008233">
    <property type="term" value="F:peptidase activity"/>
    <property type="evidence" value="ECO:0007669"/>
    <property type="project" value="UniProtKB-KW"/>
</dbReference>
<sequence>MTEHSFALTVPIAKADATLRTVWGWASVSVEAGQPLVDAEGDVIATDELVRAAHAFMAQSRRGAAGHADGGDQTPAVGTVVESLVVSPAIQAVLGMPPGREGWFVGIRIDDPDAWAEVLAGELTALSIGGRARRLPA</sequence>
<proteinExistence type="predicted"/>
<gene>
    <name evidence="2" type="ORF">EDC65_1984</name>
</gene>
<dbReference type="AlphaFoldDB" id="A0A3N1M938"/>
<keyword evidence="3" id="KW-1185">Reference proteome</keyword>
<dbReference type="Proteomes" id="UP000278222">
    <property type="component" value="Unassembled WGS sequence"/>
</dbReference>
<evidence type="ECO:0000313" key="2">
    <source>
        <dbReference type="EMBL" id="ROQ00188.1"/>
    </source>
</evidence>
<dbReference type="GO" id="GO:0006508">
    <property type="term" value="P:proteolysis"/>
    <property type="evidence" value="ECO:0007669"/>
    <property type="project" value="UniProtKB-KW"/>
</dbReference>
<dbReference type="InterPro" id="IPR027924">
    <property type="entry name" value="XkdF"/>
</dbReference>
<comment type="caution">
    <text evidence="2">The sequence shown here is derived from an EMBL/GenBank/DDBJ whole genome shotgun (WGS) entry which is preliminary data.</text>
</comment>
<evidence type="ECO:0000313" key="3">
    <source>
        <dbReference type="Proteomes" id="UP000278222"/>
    </source>
</evidence>
<dbReference type="Pfam" id="PF14550">
    <property type="entry name" value="Peptidase_S78_2"/>
    <property type="match status" value="1"/>
</dbReference>
<feature type="domain" description="Phage-like element PBSX protein XkdF" evidence="1">
    <location>
        <begin position="36"/>
        <end position="134"/>
    </location>
</feature>
<dbReference type="RefSeq" id="WP_123689494.1">
    <property type="nucleotide sequence ID" value="NZ_AP019700.1"/>
</dbReference>
<dbReference type="OrthoDB" id="2080376at2"/>